<accession>A0ABR6BR96</accession>
<protein>
    <submittedName>
        <fullName evidence="1">Uncharacterized protein</fullName>
    </submittedName>
</protein>
<organism evidence="1 2">
    <name type="scientific">Kutzneria viridogrisea</name>
    <dbReference type="NCBI Taxonomy" id="47990"/>
    <lineage>
        <taxon>Bacteria</taxon>
        <taxon>Bacillati</taxon>
        <taxon>Actinomycetota</taxon>
        <taxon>Actinomycetes</taxon>
        <taxon>Pseudonocardiales</taxon>
        <taxon>Pseudonocardiaceae</taxon>
        <taxon>Kutzneria</taxon>
    </lineage>
</organism>
<keyword evidence="2" id="KW-1185">Reference proteome</keyword>
<evidence type="ECO:0000313" key="2">
    <source>
        <dbReference type="Proteomes" id="UP000517916"/>
    </source>
</evidence>
<evidence type="ECO:0000313" key="1">
    <source>
        <dbReference type="EMBL" id="MBA8929441.1"/>
    </source>
</evidence>
<proteinExistence type="predicted"/>
<gene>
    <name evidence="1" type="ORF">BC739_006659</name>
</gene>
<name>A0ABR6BR96_9PSEU</name>
<dbReference type="RefSeq" id="WP_182839361.1">
    <property type="nucleotide sequence ID" value="NZ_BAAABQ010000004.1"/>
</dbReference>
<dbReference type="EMBL" id="JACJID010000005">
    <property type="protein sequence ID" value="MBA8929441.1"/>
    <property type="molecule type" value="Genomic_DNA"/>
</dbReference>
<comment type="caution">
    <text evidence="1">The sequence shown here is derived from an EMBL/GenBank/DDBJ whole genome shotgun (WGS) entry which is preliminary data.</text>
</comment>
<reference evidence="1 2" key="1">
    <citation type="submission" date="2020-08" db="EMBL/GenBank/DDBJ databases">
        <title>Genomic Encyclopedia of Archaeal and Bacterial Type Strains, Phase II (KMG-II): from individual species to whole genera.</title>
        <authorList>
            <person name="Goeker M."/>
        </authorList>
    </citation>
    <scope>NUCLEOTIDE SEQUENCE [LARGE SCALE GENOMIC DNA]</scope>
    <source>
        <strain evidence="1 2">DSM 43850</strain>
    </source>
</reference>
<dbReference type="Proteomes" id="UP000517916">
    <property type="component" value="Unassembled WGS sequence"/>
</dbReference>
<sequence length="129" mass="13952">MDVTMSAADPLELTSARDFLTAVSKRQHQQFGSDPQTRLHATIGRSTTVHAVVEASWLGGVQLLVPACRVGISGWRLDSLHATDVQVTCRRPACRAAASTAHLSAPRTSSTARRERVAVQEQLQLHLTA</sequence>